<sequence length="142" mass="16754">MEHTDLDHYNFILHFYIKHTYKPLALIQKKIPLPMSNGWDIGTERRAPNGEKLGGIRKETYWNYQIQIQGRRDFFNYSVTFLIDLIQKHQLEEFFQEITSDGGEVNLIINLMSNRNIGDTLTIKQLQLLAKYNINLGVEYFS</sequence>
<keyword evidence="2" id="KW-1185">Reference proteome</keyword>
<proteinExistence type="predicted"/>
<dbReference type="RefSeq" id="WP_018678691.1">
    <property type="nucleotide sequence ID" value="NZ_AYEV01000041.1"/>
</dbReference>
<name>V2W1F6_9GAMM</name>
<organism evidence="1 2">
    <name type="scientific">Acinetobacter tjernbergiae DSM 14971 = CIP 107465</name>
    <dbReference type="NCBI Taxonomy" id="1120928"/>
    <lineage>
        <taxon>Bacteria</taxon>
        <taxon>Pseudomonadati</taxon>
        <taxon>Pseudomonadota</taxon>
        <taxon>Gammaproteobacteria</taxon>
        <taxon>Moraxellales</taxon>
        <taxon>Moraxellaceae</taxon>
        <taxon>Acinetobacter</taxon>
    </lineage>
</organism>
<protein>
    <recommendedName>
        <fullName evidence="3">DUF4279 domain-containing protein</fullName>
    </recommendedName>
</protein>
<dbReference type="Proteomes" id="UP000017404">
    <property type="component" value="Unassembled WGS sequence"/>
</dbReference>
<comment type="caution">
    <text evidence="1">The sequence shown here is derived from an EMBL/GenBank/DDBJ whole genome shotgun (WGS) entry which is preliminary data.</text>
</comment>
<dbReference type="EMBL" id="AYEV01000041">
    <property type="protein sequence ID" value="ESK53809.1"/>
    <property type="molecule type" value="Genomic_DNA"/>
</dbReference>
<reference evidence="1 2" key="1">
    <citation type="submission" date="2013-10" db="EMBL/GenBank/DDBJ databases">
        <title>The Genome Sequence of Acinetobacter tjernbergiae CIP107465.</title>
        <authorList>
            <consortium name="The Broad Institute Genomics Platform"/>
            <consortium name="The Broad Institute Genome Sequencing Center for Infectious Disease"/>
            <person name="Cerqueira G."/>
            <person name="Feldgarden M."/>
            <person name="Courvalin P."/>
            <person name="Grillot-Courvalin C."/>
            <person name="Clermont D."/>
            <person name="Rocha E."/>
            <person name="Yoon E.-J."/>
            <person name="Nemec A."/>
            <person name="Young S.K."/>
            <person name="Zeng Q."/>
            <person name="Gargeya S."/>
            <person name="Fitzgerald M."/>
            <person name="Abouelleil A."/>
            <person name="Alvarado L."/>
            <person name="Berlin A.M."/>
            <person name="Chapman S.B."/>
            <person name="Gainer-Dewar J."/>
            <person name="Goldberg J."/>
            <person name="Gnerre S."/>
            <person name="Griggs A."/>
            <person name="Gujja S."/>
            <person name="Hansen M."/>
            <person name="Howarth C."/>
            <person name="Imamovic A."/>
            <person name="Ireland A."/>
            <person name="Larimer J."/>
            <person name="McCowan C."/>
            <person name="Murphy C."/>
            <person name="Pearson M."/>
            <person name="Poon T.W."/>
            <person name="Priest M."/>
            <person name="Roberts A."/>
            <person name="Saif S."/>
            <person name="Shea T."/>
            <person name="Sykes S."/>
            <person name="Wortman J."/>
            <person name="Nusbaum C."/>
            <person name="Birren B."/>
        </authorList>
    </citation>
    <scope>NUCLEOTIDE SEQUENCE [LARGE SCALE GENOMIC DNA]</scope>
    <source>
        <strain evidence="1 2">CIP 107465</strain>
    </source>
</reference>
<gene>
    <name evidence="1" type="ORF">F990_03168</name>
</gene>
<evidence type="ECO:0000313" key="1">
    <source>
        <dbReference type="EMBL" id="ESK53809.1"/>
    </source>
</evidence>
<accession>V2W1F6</accession>
<dbReference type="AlphaFoldDB" id="V2W1F6"/>
<evidence type="ECO:0000313" key="2">
    <source>
        <dbReference type="Proteomes" id="UP000017404"/>
    </source>
</evidence>
<dbReference type="PATRIC" id="fig|1120928.5.peg.3204"/>
<dbReference type="STRING" id="202955.GCA_000759995_01431"/>
<evidence type="ECO:0008006" key="3">
    <source>
        <dbReference type="Google" id="ProtNLM"/>
    </source>
</evidence>